<name>A0ABU2BJ86_9MICC</name>
<keyword evidence="3 4" id="KW-0732">Signal</keyword>
<comment type="similarity">
    <text evidence="1">Belongs to the bacterial solute-binding protein ModA family.</text>
</comment>
<evidence type="ECO:0000256" key="1">
    <source>
        <dbReference type="ARBA" id="ARBA00009175"/>
    </source>
</evidence>
<comment type="caution">
    <text evidence="5">The sequence shown here is derived from an EMBL/GenBank/DDBJ whole genome shotgun (WGS) entry which is preliminary data.</text>
</comment>
<sequence length="261" mass="25762">MSARRRIGAAIVLALAWVLGLAGCASPAQPPPVGAGPSGEITVFAAASLKGPFTEIAEGFEAKHPGTAIGLSFAGSSDLVTQISAGAPADVFASADPSNMDKLSAAGLVDGAPTTFATNTLAIAVPPDNPASIATFSDLATPGVKVVICAPQVPCGAATKSVEDAARTTLTPVSEESSVTDVLGKVTSGEADAGLVYVTDVLAAGDKVKGIKFPESKTAVNAYPIAGVATSANKDLANSFISAVTGPEGRKVLADAGFGKP</sequence>
<evidence type="ECO:0000256" key="3">
    <source>
        <dbReference type="ARBA" id="ARBA00022729"/>
    </source>
</evidence>
<organism evidence="5 6">
    <name type="scientific">Paeniglutamicibacter sulfureus</name>
    <dbReference type="NCBI Taxonomy" id="43666"/>
    <lineage>
        <taxon>Bacteria</taxon>
        <taxon>Bacillati</taxon>
        <taxon>Actinomycetota</taxon>
        <taxon>Actinomycetes</taxon>
        <taxon>Micrococcales</taxon>
        <taxon>Micrococcaceae</taxon>
        <taxon>Paeniglutamicibacter</taxon>
    </lineage>
</organism>
<keyword evidence="2" id="KW-0479">Metal-binding</keyword>
<dbReference type="SUPFAM" id="SSF53850">
    <property type="entry name" value="Periplasmic binding protein-like II"/>
    <property type="match status" value="1"/>
</dbReference>
<dbReference type="Proteomes" id="UP001183817">
    <property type="component" value="Unassembled WGS sequence"/>
</dbReference>
<dbReference type="PROSITE" id="PS51257">
    <property type="entry name" value="PROKAR_LIPOPROTEIN"/>
    <property type="match status" value="1"/>
</dbReference>
<dbReference type="PANTHER" id="PTHR30632">
    <property type="entry name" value="MOLYBDATE-BINDING PERIPLASMIC PROTEIN"/>
    <property type="match status" value="1"/>
</dbReference>
<evidence type="ECO:0000313" key="5">
    <source>
        <dbReference type="EMBL" id="MDR7358712.1"/>
    </source>
</evidence>
<gene>
    <name evidence="5" type="ORF">J2S64_002403</name>
</gene>
<evidence type="ECO:0000256" key="4">
    <source>
        <dbReference type="SAM" id="SignalP"/>
    </source>
</evidence>
<evidence type="ECO:0000256" key="2">
    <source>
        <dbReference type="ARBA" id="ARBA00022723"/>
    </source>
</evidence>
<proteinExistence type="inferred from homology"/>
<dbReference type="NCBIfam" id="TIGR01256">
    <property type="entry name" value="modA"/>
    <property type="match status" value="1"/>
</dbReference>
<dbReference type="InterPro" id="IPR005950">
    <property type="entry name" value="ModA"/>
</dbReference>
<dbReference type="EMBL" id="JAVDYI010000001">
    <property type="protein sequence ID" value="MDR7358712.1"/>
    <property type="molecule type" value="Genomic_DNA"/>
</dbReference>
<dbReference type="PANTHER" id="PTHR30632:SF0">
    <property type="entry name" value="SULFATE-BINDING PROTEIN"/>
    <property type="match status" value="1"/>
</dbReference>
<protein>
    <submittedName>
        <fullName evidence="5">Molybdate transport system substrate-binding protein</fullName>
    </submittedName>
</protein>
<dbReference type="RefSeq" id="WP_310290698.1">
    <property type="nucleotide sequence ID" value="NZ_BAAAWO010000001.1"/>
</dbReference>
<reference evidence="5 6" key="1">
    <citation type="submission" date="2023-07" db="EMBL/GenBank/DDBJ databases">
        <title>Sequencing the genomes of 1000 actinobacteria strains.</title>
        <authorList>
            <person name="Klenk H.-P."/>
        </authorList>
    </citation>
    <scope>NUCLEOTIDE SEQUENCE [LARGE SCALE GENOMIC DNA]</scope>
    <source>
        <strain evidence="5 6">DSM 20167</strain>
    </source>
</reference>
<evidence type="ECO:0000313" key="6">
    <source>
        <dbReference type="Proteomes" id="UP001183817"/>
    </source>
</evidence>
<feature type="signal peptide" evidence="4">
    <location>
        <begin position="1"/>
        <end position="30"/>
    </location>
</feature>
<dbReference type="InterPro" id="IPR050682">
    <property type="entry name" value="ModA/WtpA"/>
</dbReference>
<dbReference type="CDD" id="cd13538">
    <property type="entry name" value="PBP2_ModA_like_1"/>
    <property type="match status" value="1"/>
</dbReference>
<dbReference type="PIRSF" id="PIRSF004846">
    <property type="entry name" value="ModA"/>
    <property type="match status" value="1"/>
</dbReference>
<keyword evidence="6" id="KW-1185">Reference proteome</keyword>
<dbReference type="Pfam" id="PF13531">
    <property type="entry name" value="SBP_bac_11"/>
    <property type="match status" value="1"/>
</dbReference>
<accession>A0ABU2BJ86</accession>
<dbReference type="Gene3D" id="3.40.190.10">
    <property type="entry name" value="Periplasmic binding protein-like II"/>
    <property type="match status" value="2"/>
</dbReference>
<feature type="chain" id="PRO_5045410433" evidence="4">
    <location>
        <begin position="31"/>
        <end position="261"/>
    </location>
</feature>